<keyword evidence="6" id="KW-0503">Monooxygenase</keyword>
<protein>
    <submittedName>
        <fullName evidence="7">Cytochrome P450</fullName>
    </submittedName>
</protein>
<keyword evidence="4 5" id="KW-0408">Iron</keyword>
<comment type="caution">
    <text evidence="7">The sequence shown here is derived from an EMBL/GenBank/DDBJ whole genome shotgun (WGS) entry which is preliminary data.</text>
</comment>
<dbReference type="SUPFAM" id="SSF48264">
    <property type="entry name" value="Cytochrome P450"/>
    <property type="match status" value="1"/>
</dbReference>
<dbReference type="GO" id="GO:0020037">
    <property type="term" value="F:heme binding"/>
    <property type="evidence" value="ECO:0007669"/>
    <property type="project" value="InterPro"/>
</dbReference>
<dbReference type="AlphaFoldDB" id="A0A317SYD3"/>
<evidence type="ECO:0000313" key="8">
    <source>
        <dbReference type="Proteomes" id="UP000246991"/>
    </source>
</evidence>
<dbReference type="InterPro" id="IPR050121">
    <property type="entry name" value="Cytochrome_P450_monoxygenase"/>
</dbReference>
<keyword evidence="8" id="KW-1185">Reference proteome</keyword>
<accession>A0A317SYD3</accession>
<dbReference type="GO" id="GO:0005506">
    <property type="term" value="F:iron ion binding"/>
    <property type="evidence" value="ECO:0007669"/>
    <property type="project" value="InterPro"/>
</dbReference>
<name>A0A317SYD3_9PEZI</name>
<dbReference type="PRINTS" id="PR00465">
    <property type="entry name" value="EP450IV"/>
</dbReference>
<dbReference type="EMBL" id="PYWC01000015">
    <property type="protein sequence ID" value="PWW78457.1"/>
    <property type="molecule type" value="Genomic_DNA"/>
</dbReference>
<dbReference type="PANTHER" id="PTHR24305">
    <property type="entry name" value="CYTOCHROME P450"/>
    <property type="match status" value="1"/>
</dbReference>
<evidence type="ECO:0000256" key="4">
    <source>
        <dbReference type="ARBA" id="ARBA00023004"/>
    </source>
</evidence>
<feature type="binding site" description="axial binding residue" evidence="5">
    <location>
        <position position="258"/>
    </location>
    <ligand>
        <name>heme</name>
        <dbReference type="ChEBI" id="CHEBI:30413"/>
    </ligand>
    <ligandPart>
        <name>Fe</name>
        <dbReference type="ChEBI" id="CHEBI:18248"/>
    </ligandPart>
</feature>
<evidence type="ECO:0000256" key="1">
    <source>
        <dbReference type="ARBA" id="ARBA00001971"/>
    </source>
</evidence>
<evidence type="ECO:0000313" key="7">
    <source>
        <dbReference type="EMBL" id="PWW78457.1"/>
    </source>
</evidence>
<dbReference type="GO" id="GO:0004497">
    <property type="term" value="F:monooxygenase activity"/>
    <property type="evidence" value="ECO:0007669"/>
    <property type="project" value="UniProtKB-KW"/>
</dbReference>
<dbReference type="PROSITE" id="PS00086">
    <property type="entry name" value="CYTOCHROME_P450"/>
    <property type="match status" value="1"/>
</dbReference>
<dbReference type="InterPro" id="IPR036396">
    <property type="entry name" value="Cyt_P450_sf"/>
</dbReference>
<evidence type="ECO:0000256" key="6">
    <source>
        <dbReference type="RuleBase" id="RU000461"/>
    </source>
</evidence>
<dbReference type="InterPro" id="IPR017972">
    <property type="entry name" value="Cyt_P450_CS"/>
</dbReference>
<dbReference type="PRINTS" id="PR00385">
    <property type="entry name" value="P450"/>
</dbReference>
<comment type="cofactor">
    <cofactor evidence="1 5">
        <name>heme</name>
        <dbReference type="ChEBI" id="CHEBI:30413"/>
    </cofactor>
</comment>
<comment type="similarity">
    <text evidence="2 6">Belongs to the cytochrome P450 family.</text>
</comment>
<dbReference type="STRING" id="42249.A0A317SYD3"/>
<dbReference type="Gene3D" id="1.10.630.10">
    <property type="entry name" value="Cytochrome P450"/>
    <property type="match status" value="1"/>
</dbReference>
<dbReference type="Proteomes" id="UP000246991">
    <property type="component" value="Unassembled WGS sequence"/>
</dbReference>
<sequence length="314" mass="35337">MGLTVCWFMQQQQQESVVFIATMGYLTGLNHVMKSKWLSPYLAPSPKDKHGYGHMIGMTQALATDLLESGNTMGKRNMSHDLLQCRNDDNTPLSKRELIGEMLAFTTAGSDPTAYEISSILDRICRHGEVREKLLQELRGVGELEQSSAEGVVTYAQTLRLPYFLAVVKETMRLSPSFQGQFSRVAPEGGEGLEVLPGVVVPGGVWLSVNTYISQRDKLIFGEDAEEFKPERWLPIGGDRYHAMAKYLSVFGYGSTACMGQHLASQKINKTVVEILRRYNVELRDPKIPLKEKNVIQMFISDLFMTFTERENKI</sequence>
<dbReference type="GO" id="GO:0016705">
    <property type="term" value="F:oxidoreductase activity, acting on paired donors, with incorporation or reduction of molecular oxygen"/>
    <property type="evidence" value="ECO:0007669"/>
    <property type="project" value="InterPro"/>
</dbReference>
<gene>
    <name evidence="7" type="ORF">C7212DRAFT_351219</name>
</gene>
<dbReference type="InterPro" id="IPR001128">
    <property type="entry name" value="Cyt_P450"/>
</dbReference>
<dbReference type="PANTHER" id="PTHR24305:SF168">
    <property type="entry name" value="P450, PUTATIVE (EUROFUNG)-RELATED"/>
    <property type="match status" value="1"/>
</dbReference>
<dbReference type="InterPro" id="IPR002403">
    <property type="entry name" value="Cyt_P450_E_grp-IV"/>
</dbReference>
<evidence type="ECO:0000256" key="5">
    <source>
        <dbReference type="PIRSR" id="PIRSR602403-1"/>
    </source>
</evidence>
<keyword evidence="5 6" id="KW-0349">Heme</keyword>
<proteinExistence type="inferred from homology"/>
<evidence type="ECO:0000256" key="3">
    <source>
        <dbReference type="ARBA" id="ARBA00022723"/>
    </source>
</evidence>
<dbReference type="Pfam" id="PF00067">
    <property type="entry name" value="p450"/>
    <property type="match status" value="1"/>
</dbReference>
<evidence type="ECO:0000256" key="2">
    <source>
        <dbReference type="ARBA" id="ARBA00010617"/>
    </source>
</evidence>
<dbReference type="OrthoDB" id="3934656at2759"/>
<reference evidence="7 8" key="1">
    <citation type="submission" date="2018-03" db="EMBL/GenBank/DDBJ databases">
        <title>Genomes of Pezizomycetes fungi and the evolution of truffles.</title>
        <authorList>
            <person name="Murat C."/>
            <person name="Payen T."/>
            <person name="Noel B."/>
            <person name="Kuo A."/>
            <person name="Martin F.M."/>
        </authorList>
    </citation>
    <scope>NUCLEOTIDE SEQUENCE [LARGE SCALE GENOMIC DNA]</scope>
    <source>
        <strain evidence="7">091103-1</strain>
    </source>
</reference>
<keyword evidence="6" id="KW-0560">Oxidoreductase</keyword>
<organism evidence="7 8">
    <name type="scientific">Tuber magnatum</name>
    <name type="common">white Piedmont truffle</name>
    <dbReference type="NCBI Taxonomy" id="42249"/>
    <lineage>
        <taxon>Eukaryota</taxon>
        <taxon>Fungi</taxon>
        <taxon>Dikarya</taxon>
        <taxon>Ascomycota</taxon>
        <taxon>Pezizomycotina</taxon>
        <taxon>Pezizomycetes</taxon>
        <taxon>Pezizales</taxon>
        <taxon>Tuberaceae</taxon>
        <taxon>Tuber</taxon>
    </lineage>
</organism>
<keyword evidence="3 5" id="KW-0479">Metal-binding</keyword>